<dbReference type="KEGG" id="lha:LHA_2438"/>
<dbReference type="HOGENOM" id="CLU_071003_5_1_6"/>
<dbReference type="EMBL" id="LN681225">
    <property type="protein sequence ID" value="CEK11451.1"/>
    <property type="molecule type" value="Genomic_DNA"/>
</dbReference>
<name>A0A0A8UVB1_LEGHA</name>
<dbReference type="STRING" id="449.LHA_2438"/>
<feature type="domain" description="Lipid/polyisoprenoid-binding YceI-like" evidence="2">
    <location>
        <begin position="27"/>
        <end position="188"/>
    </location>
</feature>
<dbReference type="OrthoDB" id="1247465at2"/>
<dbReference type="InterPro" id="IPR036761">
    <property type="entry name" value="TTHA0802/YceI-like_sf"/>
</dbReference>
<evidence type="ECO:0000313" key="3">
    <source>
        <dbReference type="EMBL" id="CEK11451.1"/>
    </source>
</evidence>
<dbReference type="InterPro" id="IPR007372">
    <property type="entry name" value="Lipid/polyisoprenoid-bd_YceI"/>
</dbReference>
<dbReference type="PANTHER" id="PTHR34406">
    <property type="entry name" value="PROTEIN YCEI"/>
    <property type="match status" value="1"/>
</dbReference>
<keyword evidence="1" id="KW-0732">Signal</keyword>
<feature type="chain" id="PRO_5009754361" evidence="1">
    <location>
        <begin position="24"/>
        <end position="191"/>
    </location>
</feature>
<reference evidence="4" key="1">
    <citation type="submission" date="2014-09" db="EMBL/GenBank/DDBJ databases">
        <authorList>
            <person name="Gomez-Valero L."/>
        </authorList>
    </citation>
    <scope>NUCLEOTIDE SEQUENCE [LARGE SCALE GENOMIC DNA]</scope>
    <source>
        <strain evidence="4">ATCC35250</strain>
    </source>
</reference>
<dbReference type="RefSeq" id="WP_045106654.1">
    <property type="nucleotide sequence ID" value="NZ_LN681225.1"/>
</dbReference>
<gene>
    <name evidence="3" type="ORF">LHA_2438</name>
</gene>
<feature type="signal peptide" evidence="1">
    <location>
        <begin position="1"/>
        <end position="23"/>
    </location>
</feature>
<dbReference type="SUPFAM" id="SSF101874">
    <property type="entry name" value="YceI-like"/>
    <property type="match status" value="1"/>
</dbReference>
<dbReference type="PATRIC" id="fig|449.7.peg.26"/>
<proteinExistence type="predicted"/>
<dbReference type="PANTHER" id="PTHR34406:SF1">
    <property type="entry name" value="PROTEIN YCEI"/>
    <property type="match status" value="1"/>
</dbReference>
<dbReference type="Proteomes" id="UP000032803">
    <property type="component" value="Chromosome I"/>
</dbReference>
<dbReference type="Gene3D" id="2.40.128.110">
    <property type="entry name" value="Lipid/polyisoprenoid-binding, YceI-like"/>
    <property type="match status" value="1"/>
</dbReference>
<evidence type="ECO:0000256" key="1">
    <source>
        <dbReference type="SAM" id="SignalP"/>
    </source>
</evidence>
<sequence>MKINTFKTLVGLFFTLSSALANAAISEWEIIPNESKLSFTATQNNAPAKGEFKKFSGKILVDPENYKASSIEIIVDMTSLSASYSDLKDTLITSDWFNIKLFPTAEFKSSDFNKTGEKTYEANGTLTIRDKSAPVKLLFTANETSPGMALVEGETTLKRNTFGVGQGEWSSTNEIKDEVKVNFKIVAKKKS</sequence>
<evidence type="ECO:0000259" key="2">
    <source>
        <dbReference type="SMART" id="SM00867"/>
    </source>
</evidence>
<evidence type="ECO:0000313" key="4">
    <source>
        <dbReference type="Proteomes" id="UP000032803"/>
    </source>
</evidence>
<keyword evidence="4" id="KW-1185">Reference proteome</keyword>
<organism evidence="3 4">
    <name type="scientific">Legionella hackeliae</name>
    <dbReference type="NCBI Taxonomy" id="449"/>
    <lineage>
        <taxon>Bacteria</taxon>
        <taxon>Pseudomonadati</taxon>
        <taxon>Pseudomonadota</taxon>
        <taxon>Gammaproteobacteria</taxon>
        <taxon>Legionellales</taxon>
        <taxon>Legionellaceae</taxon>
        <taxon>Legionella</taxon>
    </lineage>
</organism>
<dbReference type="AlphaFoldDB" id="A0A0A8UVB1"/>
<dbReference type="SMART" id="SM00867">
    <property type="entry name" value="YceI"/>
    <property type="match status" value="1"/>
</dbReference>
<accession>A0A0A8UVB1</accession>
<protein>
    <submittedName>
        <fullName evidence="3">YceI-like family protein</fullName>
    </submittedName>
</protein>
<dbReference type="Pfam" id="PF04264">
    <property type="entry name" value="YceI"/>
    <property type="match status" value="1"/>
</dbReference>